<name>A0A8S1QL52_9CILI</name>
<dbReference type="InterPro" id="IPR019019">
    <property type="entry name" value="H-type_lectin_domain"/>
</dbReference>
<protein>
    <recommendedName>
        <fullName evidence="2">H-type lectin domain-containing protein</fullName>
    </recommendedName>
</protein>
<evidence type="ECO:0000313" key="3">
    <source>
        <dbReference type="EMBL" id="CAD8115235.1"/>
    </source>
</evidence>
<dbReference type="GO" id="GO:0007155">
    <property type="term" value="P:cell adhesion"/>
    <property type="evidence" value="ECO:0007669"/>
    <property type="project" value="InterPro"/>
</dbReference>
<keyword evidence="4" id="KW-1185">Reference proteome</keyword>
<keyword evidence="1" id="KW-1133">Transmembrane helix</keyword>
<dbReference type="EMBL" id="CAJJDN010000108">
    <property type="protein sequence ID" value="CAD8115235.1"/>
    <property type="molecule type" value="Genomic_DNA"/>
</dbReference>
<accession>A0A8S1QL52</accession>
<proteinExistence type="predicted"/>
<dbReference type="AlphaFoldDB" id="A0A8S1QL52"/>
<evidence type="ECO:0000259" key="2">
    <source>
        <dbReference type="Pfam" id="PF09458"/>
    </source>
</evidence>
<feature type="transmembrane region" description="Helical" evidence="1">
    <location>
        <begin position="12"/>
        <end position="29"/>
    </location>
</feature>
<dbReference type="OrthoDB" id="299596at2759"/>
<evidence type="ECO:0000256" key="1">
    <source>
        <dbReference type="SAM" id="Phobius"/>
    </source>
</evidence>
<dbReference type="GO" id="GO:0030246">
    <property type="term" value="F:carbohydrate binding"/>
    <property type="evidence" value="ECO:0007669"/>
    <property type="project" value="InterPro"/>
</dbReference>
<organism evidence="3 4">
    <name type="scientific">Paramecium sonneborni</name>
    <dbReference type="NCBI Taxonomy" id="65129"/>
    <lineage>
        <taxon>Eukaryota</taxon>
        <taxon>Sar</taxon>
        <taxon>Alveolata</taxon>
        <taxon>Ciliophora</taxon>
        <taxon>Intramacronucleata</taxon>
        <taxon>Oligohymenophorea</taxon>
        <taxon>Peniculida</taxon>
        <taxon>Parameciidae</taxon>
        <taxon>Paramecium</taxon>
    </lineage>
</organism>
<gene>
    <name evidence="3" type="ORF">PSON_ATCC_30995.1.T1080001</name>
</gene>
<comment type="caution">
    <text evidence="3">The sequence shown here is derived from an EMBL/GenBank/DDBJ whole genome shotgun (WGS) entry which is preliminary data.</text>
</comment>
<sequence>MLEQKYQKQNGFCFMLLVFVVVQSSLLTYDTGNFALISSGCKNGQESTQTVNFNGIFYKIPQIILGLEHVDQQFPTDFRVTIQNVQKTSFDLYVICPGAQSVIGIKYQWYAIDDDRIQVINSFNNLFPTVQTFNHQLPSATKGIISIISFGVGGTMDFLLSITSLTSTQVTVDITSATSIKSLGYQVILGVEEAFQDTQIIHHTQTYTSGAIVQQPKSWFFLGYCGMAQEFGNGFRQKFVRTSVSQSYTVTTWYGAFIKAHHIRTWITYQFTTYKAFECYTIRISQLFDLEVAIKPQIYIDIGEINQSFSSSSEVVFDKPITQLTISTYMKCAKSKKIVSKFLKCESCSSKNYYQFTHYCHGTINEINYFPRYRLNQLVYKQLNIEILSDKITVTQPLRNPEVTNPVLIEIKIQAL</sequence>
<dbReference type="Proteomes" id="UP000692954">
    <property type="component" value="Unassembled WGS sequence"/>
</dbReference>
<reference evidence="3" key="1">
    <citation type="submission" date="2021-01" db="EMBL/GenBank/DDBJ databases">
        <authorList>
            <consortium name="Genoscope - CEA"/>
            <person name="William W."/>
        </authorList>
    </citation>
    <scope>NUCLEOTIDE SEQUENCE</scope>
</reference>
<feature type="domain" description="H-type lectin" evidence="2">
    <location>
        <begin position="48"/>
        <end position="112"/>
    </location>
</feature>
<dbReference type="Pfam" id="PF09458">
    <property type="entry name" value="H_lectin"/>
    <property type="match status" value="1"/>
</dbReference>
<evidence type="ECO:0000313" key="4">
    <source>
        <dbReference type="Proteomes" id="UP000692954"/>
    </source>
</evidence>
<keyword evidence="1" id="KW-0472">Membrane</keyword>
<keyword evidence="1" id="KW-0812">Transmembrane</keyword>